<dbReference type="InterPro" id="IPR000402">
    <property type="entry name" value="Na/K_ATPase_sub_beta"/>
</dbReference>
<keyword evidence="4" id="KW-0735">Signal-anchor</keyword>
<keyword evidence="6 7" id="KW-0472">Membrane</keyword>
<sequence length="276" mass="32605">MPVDFVVPAGNYEVRKRFRHLETQRKKYQMPWSKSVLDLEHHRLFGRTAWGWARIIYFYLLLYLFIFLILVIMITIFYYSFYKGKLSPQILKGAPGISRFPKPGTIRFNPNILEDLYFYADQIDNVLYKFDTFGPQKFVECNKDKLWGYQEKSPCVIIKINKVYGFTAETYDDVESLPKHKPAILEETVKKYPGGNKIWLTCEATKKMDFHFIPYPYFDASNDLTYLDRVVAVQMKNIPPNEEVRVTCKVWAKNIDIAEKHSGHGHVKFYLIMHVK</sequence>
<reference evidence="8" key="1">
    <citation type="journal article" date="1997" name="Nucleic Acids Res.">
        <title>tRNAscan-SE: a program for improved detection of transfer RNA genes in genomic sequence.</title>
        <authorList>
            <person name="Lowe T.M."/>
            <person name="Eddy S.R."/>
        </authorList>
    </citation>
    <scope>NUCLEOTIDE SEQUENCE [LARGE SCALE GENOMIC DNA]</scope>
</reference>
<dbReference type="PANTHER" id="PTHR11523:SF28">
    <property type="entry name" value="NA_K-ATPASE BETA SUBUNIT ISOFORM 4-RELATED"/>
    <property type="match status" value="1"/>
</dbReference>
<evidence type="ECO:0000256" key="6">
    <source>
        <dbReference type="ARBA" id="ARBA00023136"/>
    </source>
</evidence>
<dbReference type="RefSeq" id="XP_017856907.1">
    <property type="nucleotide sequence ID" value="XM_018001418.1"/>
</dbReference>
<dbReference type="GeneID" id="108609692"/>
<accession>A0ABM1NPM1</accession>
<evidence type="ECO:0000313" key="8">
    <source>
        <dbReference type="Proteomes" id="UP000694904"/>
    </source>
</evidence>
<keyword evidence="5 7" id="KW-1133">Transmembrane helix</keyword>
<proteinExistence type="inferred from homology"/>
<organism evidence="8 9">
    <name type="scientific">Drosophila arizonae</name>
    <name type="common">Fruit fly</name>
    <dbReference type="NCBI Taxonomy" id="7263"/>
    <lineage>
        <taxon>Eukaryota</taxon>
        <taxon>Metazoa</taxon>
        <taxon>Ecdysozoa</taxon>
        <taxon>Arthropoda</taxon>
        <taxon>Hexapoda</taxon>
        <taxon>Insecta</taxon>
        <taxon>Pterygota</taxon>
        <taxon>Neoptera</taxon>
        <taxon>Endopterygota</taxon>
        <taxon>Diptera</taxon>
        <taxon>Brachycera</taxon>
        <taxon>Muscomorpha</taxon>
        <taxon>Ephydroidea</taxon>
        <taxon>Drosophilidae</taxon>
        <taxon>Drosophila</taxon>
    </lineage>
</organism>
<evidence type="ECO:0000256" key="7">
    <source>
        <dbReference type="SAM" id="Phobius"/>
    </source>
</evidence>
<comment type="similarity">
    <text evidence="2">Belongs to the X(+)/potassium ATPases subunit beta family.</text>
</comment>
<evidence type="ECO:0000256" key="2">
    <source>
        <dbReference type="ARBA" id="ARBA00005876"/>
    </source>
</evidence>
<comment type="subcellular location">
    <subcellularLocation>
        <location evidence="1">Membrane</location>
        <topology evidence="1">Single-pass type II membrane protein</topology>
    </subcellularLocation>
</comment>
<keyword evidence="8" id="KW-1185">Reference proteome</keyword>
<evidence type="ECO:0000256" key="5">
    <source>
        <dbReference type="ARBA" id="ARBA00022989"/>
    </source>
</evidence>
<feature type="transmembrane region" description="Helical" evidence="7">
    <location>
        <begin position="56"/>
        <end position="82"/>
    </location>
</feature>
<gene>
    <name evidence="9" type="primary">LOC108609692</name>
</gene>
<dbReference type="Gene3D" id="2.60.40.1660">
    <property type="entry name" value="Na, k-atpase alpha subunit"/>
    <property type="match status" value="1"/>
</dbReference>
<keyword evidence="3 7" id="KW-0812">Transmembrane</keyword>
<evidence type="ECO:0000256" key="4">
    <source>
        <dbReference type="ARBA" id="ARBA00022968"/>
    </source>
</evidence>
<reference evidence="9" key="3">
    <citation type="submission" date="2025-08" db="UniProtKB">
        <authorList>
            <consortium name="RefSeq"/>
        </authorList>
    </citation>
    <scope>IDENTIFICATION</scope>
    <source>
        <tissue evidence="9">Whole organism</tissue>
    </source>
</reference>
<dbReference type="PANTHER" id="PTHR11523">
    <property type="entry name" value="SODIUM/POTASSIUM-DEPENDENT ATPASE BETA SUBUNIT"/>
    <property type="match status" value="1"/>
</dbReference>
<evidence type="ECO:0000256" key="1">
    <source>
        <dbReference type="ARBA" id="ARBA00004606"/>
    </source>
</evidence>
<protein>
    <submittedName>
        <fullName evidence="9">Sodium/potassium-transporting ATPase subunit beta-like</fullName>
    </submittedName>
</protein>
<evidence type="ECO:0000256" key="3">
    <source>
        <dbReference type="ARBA" id="ARBA00022692"/>
    </source>
</evidence>
<dbReference type="Pfam" id="PF00287">
    <property type="entry name" value="Na_K-ATPase"/>
    <property type="match status" value="1"/>
</dbReference>
<name>A0ABM1NPM1_DROAR</name>
<dbReference type="Proteomes" id="UP000694904">
    <property type="component" value="Chromosome 2"/>
</dbReference>
<reference evidence="8" key="2">
    <citation type="journal article" date="2016" name="G3 (Bethesda)">
        <title>Genome Evolution in Three Species of Cactophilic Drosophila.</title>
        <authorList>
            <person name="Sanchez-Flores A."/>
            <person name="Penazola F."/>
            <person name="Carpinteyro-Ponce J."/>
            <person name="Nazario-Yepiz N."/>
            <person name="Abreu-Goodger C."/>
            <person name="Machado C.A."/>
            <person name="Markow T.A."/>
        </authorList>
    </citation>
    <scope>NUCLEOTIDE SEQUENCE [LARGE SCALE GENOMIC DNA]</scope>
</reference>
<evidence type="ECO:0000313" key="9">
    <source>
        <dbReference type="RefSeq" id="XP_017856907.1"/>
    </source>
</evidence>
<dbReference type="InterPro" id="IPR038702">
    <property type="entry name" value="Na/K_ATPase_sub_beta_sf"/>
</dbReference>